<dbReference type="GO" id="GO:0032934">
    <property type="term" value="F:sterol binding"/>
    <property type="evidence" value="ECO:0007669"/>
    <property type="project" value="InterPro"/>
</dbReference>
<evidence type="ECO:0000256" key="3">
    <source>
        <dbReference type="ARBA" id="ARBA00022525"/>
    </source>
</evidence>
<dbReference type="Proteomes" id="UP000318571">
    <property type="component" value="Chromosome 4"/>
</dbReference>
<name>A0A553NNI0_TIGCA</name>
<evidence type="ECO:0000256" key="4">
    <source>
        <dbReference type="SAM" id="SignalP"/>
    </source>
</evidence>
<evidence type="ECO:0000313" key="7">
    <source>
        <dbReference type="Proteomes" id="UP000318571"/>
    </source>
</evidence>
<dbReference type="GO" id="GO:0015918">
    <property type="term" value="P:sterol transport"/>
    <property type="evidence" value="ECO:0007669"/>
    <property type="project" value="InterPro"/>
</dbReference>
<comment type="similarity">
    <text evidence="2">Belongs to the NPC2 family.</text>
</comment>
<dbReference type="Gene3D" id="2.60.40.770">
    <property type="match status" value="1"/>
</dbReference>
<keyword evidence="3" id="KW-0964">Secreted</keyword>
<comment type="caution">
    <text evidence="6">The sequence shown here is derived from an EMBL/GenBank/DDBJ whole genome shotgun (WGS) entry which is preliminary data.</text>
</comment>
<dbReference type="InterPro" id="IPR003172">
    <property type="entry name" value="ML_dom"/>
</dbReference>
<evidence type="ECO:0000313" key="6">
    <source>
        <dbReference type="EMBL" id="TRY66976.1"/>
    </source>
</evidence>
<dbReference type="OMA" id="VIHYALM"/>
<organism evidence="6 7">
    <name type="scientific">Tigriopus californicus</name>
    <name type="common">Marine copepod</name>
    <dbReference type="NCBI Taxonomy" id="6832"/>
    <lineage>
        <taxon>Eukaryota</taxon>
        <taxon>Metazoa</taxon>
        <taxon>Ecdysozoa</taxon>
        <taxon>Arthropoda</taxon>
        <taxon>Crustacea</taxon>
        <taxon>Multicrustacea</taxon>
        <taxon>Hexanauplia</taxon>
        <taxon>Copepoda</taxon>
        <taxon>Harpacticoida</taxon>
        <taxon>Harpacticidae</taxon>
        <taxon>Tigriopus</taxon>
    </lineage>
</organism>
<protein>
    <recommendedName>
        <fullName evidence="5">MD-2-related lipid-recognition domain-containing protein</fullName>
    </recommendedName>
</protein>
<dbReference type="InterPro" id="IPR014756">
    <property type="entry name" value="Ig_E-set"/>
</dbReference>
<dbReference type="FunFam" id="2.60.40.770:FF:000001">
    <property type="entry name" value="NPC intracellular cholesterol transporter 2"/>
    <property type="match status" value="1"/>
</dbReference>
<comment type="subcellular location">
    <subcellularLocation>
        <location evidence="1">Secreted</location>
    </subcellularLocation>
</comment>
<dbReference type="EMBL" id="VCGU01000011">
    <property type="protein sequence ID" value="TRY66976.1"/>
    <property type="molecule type" value="Genomic_DNA"/>
</dbReference>
<keyword evidence="4" id="KW-0732">Signal</keyword>
<dbReference type="InterPro" id="IPR039670">
    <property type="entry name" value="NPC2-like"/>
</dbReference>
<dbReference type="GO" id="GO:0005576">
    <property type="term" value="C:extracellular region"/>
    <property type="evidence" value="ECO:0007669"/>
    <property type="project" value="UniProtKB-SubCell"/>
</dbReference>
<dbReference type="STRING" id="6832.A0A553NNI0"/>
<sequence length="162" mass="17498">MSRGAMFILFAFLTLSSFQSALGGSLLFDDCPSGSSGEVLDVRVTDCSEDFCDLVLGTKVMVEIDFIPSASLETLNTEVYGIISGVYNKYEDVPKDTCSTLANGFACPLEAGVMATYAFEADVREEYPAIPSITVEWSLKDDQDNSEICFQALAALIEGLPK</sequence>
<dbReference type="PANTHER" id="PTHR11306">
    <property type="entry name" value="NIEMANN PICK TYPE C2 PROTEIN NPC2-RELATED"/>
    <property type="match status" value="1"/>
</dbReference>
<evidence type="ECO:0000256" key="1">
    <source>
        <dbReference type="ARBA" id="ARBA00004613"/>
    </source>
</evidence>
<dbReference type="AlphaFoldDB" id="A0A553NNI0"/>
<feature type="chain" id="PRO_5021856933" description="MD-2-related lipid-recognition domain-containing protein" evidence="4">
    <location>
        <begin position="24"/>
        <end position="162"/>
    </location>
</feature>
<feature type="domain" description="MD-2-related lipid-recognition" evidence="5">
    <location>
        <begin position="28"/>
        <end position="154"/>
    </location>
</feature>
<reference evidence="6 7" key="1">
    <citation type="journal article" date="2018" name="Nat. Ecol. Evol.">
        <title>Genomic signatures of mitonuclear coevolution across populations of Tigriopus californicus.</title>
        <authorList>
            <person name="Barreto F.S."/>
            <person name="Watson E.T."/>
            <person name="Lima T.G."/>
            <person name="Willett C.S."/>
            <person name="Edmands S."/>
            <person name="Li W."/>
            <person name="Burton R.S."/>
        </authorList>
    </citation>
    <scope>NUCLEOTIDE SEQUENCE [LARGE SCALE GENOMIC DNA]</scope>
    <source>
        <strain evidence="6 7">San Diego</strain>
    </source>
</reference>
<accession>A0A553NNI0</accession>
<dbReference type="Pfam" id="PF02221">
    <property type="entry name" value="E1_DerP2_DerF2"/>
    <property type="match status" value="1"/>
</dbReference>
<dbReference type="PANTHER" id="PTHR11306:SF36">
    <property type="entry name" value="NIEMANN-PICK TYPE C-2C-RELATED"/>
    <property type="match status" value="1"/>
</dbReference>
<evidence type="ECO:0000259" key="5">
    <source>
        <dbReference type="SMART" id="SM00737"/>
    </source>
</evidence>
<dbReference type="SMART" id="SM00737">
    <property type="entry name" value="ML"/>
    <property type="match status" value="1"/>
</dbReference>
<dbReference type="SUPFAM" id="SSF81296">
    <property type="entry name" value="E set domains"/>
    <property type="match status" value="1"/>
</dbReference>
<proteinExistence type="inferred from homology"/>
<feature type="signal peptide" evidence="4">
    <location>
        <begin position="1"/>
        <end position="23"/>
    </location>
</feature>
<gene>
    <name evidence="6" type="ORF">TCAL_10400</name>
</gene>
<keyword evidence="7" id="KW-1185">Reference proteome</keyword>
<evidence type="ECO:0000256" key="2">
    <source>
        <dbReference type="ARBA" id="ARBA00006370"/>
    </source>
</evidence>
<dbReference type="OrthoDB" id="4937502at2759"/>